<feature type="non-terminal residue" evidence="1">
    <location>
        <position position="41"/>
    </location>
</feature>
<reference evidence="1" key="1">
    <citation type="journal article" date="2014" name="Front. Microbiol.">
        <title>High frequency of phylogenetically diverse reductive dehalogenase-homologous genes in deep subseafloor sedimentary metagenomes.</title>
        <authorList>
            <person name="Kawai M."/>
            <person name="Futagami T."/>
            <person name="Toyoda A."/>
            <person name="Takaki Y."/>
            <person name="Nishi S."/>
            <person name="Hori S."/>
            <person name="Arai W."/>
            <person name="Tsubouchi T."/>
            <person name="Morono Y."/>
            <person name="Uchiyama I."/>
            <person name="Ito T."/>
            <person name="Fujiyama A."/>
            <person name="Inagaki F."/>
            <person name="Takami H."/>
        </authorList>
    </citation>
    <scope>NUCLEOTIDE SEQUENCE</scope>
    <source>
        <strain evidence="1">Expedition CK06-06</strain>
    </source>
</reference>
<dbReference type="EMBL" id="BART01013048">
    <property type="protein sequence ID" value="GAG88366.1"/>
    <property type="molecule type" value="Genomic_DNA"/>
</dbReference>
<protein>
    <submittedName>
        <fullName evidence="1">Uncharacterized protein</fullName>
    </submittedName>
</protein>
<name>X1CVZ1_9ZZZZ</name>
<gene>
    <name evidence="1" type="ORF">S01H4_26905</name>
</gene>
<organism evidence="1">
    <name type="scientific">marine sediment metagenome</name>
    <dbReference type="NCBI Taxonomy" id="412755"/>
    <lineage>
        <taxon>unclassified sequences</taxon>
        <taxon>metagenomes</taxon>
        <taxon>ecological metagenomes</taxon>
    </lineage>
</organism>
<proteinExistence type="predicted"/>
<dbReference type="AlphaFoldDB" id="X1CVZ1"/>
<evidence type="ECO:0000313" key="1">
    <source>
        <dbReference type="EMBL" id="GAG88366.1"/>
    </source>
</evidence>
<comment type="caution">
    <text evidence="1">The sequence shown here is derived from an EMBL/GenBank/DDBJ whole genome shotgun (WGS) entry which is preliminary data.</text>
</comment>
<accession>X1CVZ1</accession>
<sequence>MIASQQETNSPPRVRFYLLVYREKQPFSRAAITVRSFAVLA</sequence>